<sequence length="129" mass="15773">MGEYANQPWYIEGIKKYIEKYGEVPPPWIFAPEFHPYSMGWRMGDGESHIMFLSEWMSQQKMNFDEKVAYLHRYPAPPRWYQWMVSFLWENLPDDMEDEDYLPFFAKLDELGFKLSHQFQEDIDRKDLE</sequence>
<dbReference type="Proteomes" id="UP000293863">
    <property type="component" value="Unassembled WGS sequence"/>
</dbReference>
<accession>A0A4Q7AHR3</accession>
<name>A0A4Q7AHR3_9GAMM</name>
<dbReference type="AlphaFoldDB" id="A0A4Q7AHR3"/>
<organism evidence="1 2">
    <name type="scientific">Acinetobacter wuhouensis</name>
    <dbReference type="NCBI Taxonomy" id="1879050"/>
    <lineage>
        <taxon>Bacteria</taxon>
        <taxon>Pseudomonadati</taxon>
        <taxon>Pseudomonadota</taxon>
        <taxon>Gammaproteobacteria</taxon>
        <taxon>Moraxellales</taxon>
        <taxon>Moraxellaceae</taxon>
        <taxon>Acinetobacter</taxon>
    </lineage>
</organism>
<gene>
    <name evidence="1" type="ORF">EXU28_11760</name>
</gene>
<reference evidence="1 2" key="1">
    <citation type="submission" date="2019-02" db="EMBL/GenBank/DDBJ databases">
        <title>The Batch Genome Submission of Acinetobacter spp. strains.</title>
        <authorList>
            <person name="Qin J."/>
            <person name="Hu Y."/>
            <person name="Ye H."/>
            <person name="Wei L."/>
            <person name="Feng Y."/>
            <person name="Zong Z."/>
        </authorList>
    </citation>
    <scope>NUCLEOTIDE SEQUENCE [LARGE SCALE GENOMIC DNA]</scope>
    <source>
        <strain evidence="1 2">WCHAW060049</strain>
    </source>
</reference>
<keyword evidence="2" id="KW-1185">Reference proteome</keyword>
<evidence type="ECO:0000313" key="1">
    <source>
        <dbReference type="EMBL" id="RZG45510.1"/>
    </source>
</evidence>
<proteinExistence type="predicted"/>
<dbReference type="EMBL" id="SGSQ01000017">
    <property type="protein sequence ID" value="RZG45510.1"/>
    <property type="molecule type" value="Genomic_DNA"/>
</dbReference>
<comment type="caution">
    <text evidence="1">The sequence shown here is derived from an EMBL/GenBank/DDBJ whole genome shotgun (WGS) entry which is preliminary data.</text>
</comment>
<evidence type="ECO:0000313" key="2">
    <source>
        <dbReference type="Proteomes" id="UP000293863"/>
    </source>
</evidence>
<protein>
    <submittedName>
        <fullName evidence="1">Uncharacterized protein</fullName>
    </submittedName>
</protein>
<dbReference type="RefSeq" id="WP_130168629.1">
    <property type="nucleotide sequence ID" value="NZ_SGSQ01000017.1"/>
</dbReference>